<evidence type="ECO:0000313" key="2">
    <source>
        <dbReference type="Proteomes" id="UP000286907"/>
    </source>
</evidence>
<dbReference type="NCBIfam" id="TIGR01907">
    <property type="entry name" value="casE_Cse3"/>
    <property type="match status" value="1"/>
</dbReference>
<dbReference type="InterPro" id="IPR010179">
    <property type="entry name" value="CRISPR-assoc_prot_Cse3"/>
</dbReference>
<sequence length="222" mass="25807">MFLSRVEIDTKNRRKIKELTHLGAYHNWVEQSFPDEFRNPIRLRHLWRLDELGDKQYLLILSKNRPNIEGMERYGIPGSAQIKLYDKFLAQLETGQQVQFRLTANPTYAAYQAGERGRIYPHVTITQQLEWLIGRSELSGFHIPQLVLQGETNSITTRAFDIISRDHPILKKKNSKNIRVSRVTFEGKLEIQNLTNFKNALLEGIGREKAYGMGLMTVIPER</sequence>
<dbReference type="SMART" id="SM01101">
    <property type="entry name" value="CRISPR_assoc"/>
    <property type="match status" value="1"/>
</dbReference>
<protein>
    <submittedName>
        <fullName evidence="1">Type I-E CRISPR-associated protein Cas6/Cse3/CasE</fullName>
    </submittedName>
</protein>
<organism evidence="1 2">
    <name type="scientific">Oenococcus sicerae</name>
    <dbReference type="NCBI Taxonomy" id="2203724"/>
    <lineage>
        <taxon>Bacteria</taxon>
        <taxon>Bacillati</taxon>
        <taxon>Bacillota</taxon>
        <taxon>Bacilli</taxon>
        <taxon>Lactobacillales</taxon>
        <taxon>Lactobacillaceae</taxon>
        <taxon>Oenococcus</taxon>
    </lineage>
</organism>
<accession>A0ABX5QPF2</accession>
<reference evidence="1 2" key="1">
    <citation type="journal article" date="2019" name="Syst. Appl. Microbiol.">
        <title>Oenococcus sicerae sp. nov., isolated from French cider.</title>
        <authorList>
            <person name="Cousin F.J."/>
            <person name="Le Guellec R."/>
            <person name="Chagnot C."/>
            <person name="Goux D."/>
            <person name="Dalmasso M."/>
            <person name="Laplace J.M."/>
            <person name="Cretenet M."/>
        </authorList>
    </citation>
    <scope>NUCLEOTIDE SEQUENCE [LARGE SCALE GENOMIC DNA]</scope>
    <source>
        <strain evidence="1 2">UCMA 15228</strain>
    </source>
</reference>
<keyword evidence="2" id="KW-1185">Reference proteome</keyword>
<dbReference type="Gene3D" id="3.30.70.1210">
    <property type="entry name" value="Crispr-associated protein, domain 2"/>
    <property type="match status" value="1"/>
</dbReference>
<dbReference type="CDD" id="cd09727">
    <property type="entry name" value="Cas6_I-E"/>
    <property type="match status" value="1"/>
</dbReference>
<dbReference type="Gene3D" id="3.30.70.1200">
    <property type="entry name" value="Crispr-associated protein, domain 1"/>
    <property type="match status" value="1"/>
</dbReference>
<proteinExistence type="predicted"/>
<dbReference type="Pfam" id="PF08798">
    <property type="entry name" value="CRISPR_assoc"/>
    <property type="match status" value="1"/>
</dbReference>
<evidence type="ECO:0000313" key="1">
    <source>
        <dbReference type="EMBL" id="QAS70542.1"/>
    </source>
</evidence>
<gene>
    <name evidence="1" type="primary">cas6e</name>
    <name evidence="1" type="ORF">DLJ48_08405</name>
</gene>
<dbReference type="SUPFAM" id="SSF117987">
    <property type="entry name" value="CRISPR-associated protein"/>
    <property type="match status" value="2"/>
</dbReference>
<name>A0ABX5QPF2_9LACO</name>
<dbReference type="EMBL" id="CP029684">
    <property type="protein sequence ID" value="QAS70542.1"/>
    <property type="molecule type" value="Genomic_DNA"/>
</dbReference>
<dbReference type="RefSeq" id="WP_128687008.1">
    <property type="nucleotide sequence ID" value="NZ_CP029684.2"/>
</dbReference>
<dbReference type="Proteomes" id="UP000286907">
    <property type="component" value="Chromosome"/>
</dbReference>